<feature type="region of interest" description="Disordered" evidence="1">
    <location>
        <begin position="796"/>
        <end position="911"/>
    </location>
</feature>
<feature type="compositionally biased region" description="Polar residues" evidence="1">
    <location>
        <begin position="264"/>
        <end position="281"/>
    </location>
</feature>
<gene>
    <name evidence="2" type="ORF">QR680_019330</name>
</gene>
<evidence type="ECO:0000313" key="2">
    <source>
        <dbReference type="EMBL" id="KAK0390374.1"/>
    </source>
</evidence>
<dbReference type="Proteomes" id="UP001175271">
    <property type="component" value="Unassembled WGS sequence"/>
</dbReference>
<name>A0AA39GNS8_9BILA</name>
<proteinExistence type="predicted"/>
<dbReference type="AlphaFoldDB" id="A0AA39GNS8"/>
<feature type="compositionally biased region" description="Basic and acidic residues" evidence="1">
    <location>
        <begin position="226"/>
        <end position="240"/>
    </location>
</feature>
<feature type="compositionally biased region" description="Acidic residues" evidence="1">
    <location>
        <begin position="859"/>
        <end position="871"/>
    </location>
</feature>
<evidence type="ECO:0000256" key="1">
    <source>
        <dbReference type="SAM" id="MobiDB-lite"/>
    </source>
</evidence>
<feature type="compositionally biased region" description="Low complexity" evidence="1">
    <location>
        <begin position="241"/>
        <end position="258"/>
    </location>
</feature>
<feature type="compositionally biased region" description="Basic and acidic residues" evidence="1">
    <location>
        <begin position="824"/>
        <end position="834"/>
    </location>
</feature>
<keyword evidence="3" id="KW-1185">Reference proteome</keyword>
<feature type="region of interest" description="Disordered" evidence="1">
    <location>
        <begin position="139"/>
        <end position="289"/>
    </location>
</feature>
<evidence type="ECO:0000313" key="3">
    <source>
        <dbReference type="Proteomes" id="UP001175271"/>
    </source>
</evidence>
<sequence>MYGQGTWGYILGKIEFYPFFYRLCLTPYRDIPALSKRNPKAYADWGHLITVIGFRHPNMDENLLYAAWREVRRAYHKDGSHYSGEIKFLTEFYSLSKEARLKFGKHAQVGMVARESCTSGAADHDDRARSEFYAHKATASLRRPQQLQHQSRATSIAIAQRGRRNESPDSPSSPPDLSLERDGSAHPTGNDGFPEISARSTAHHGKAEKAAVPEFKTPRLPLRLRMRNEARQARVPEREMPSTTATSSNNPASSAGSGVILPHCTSSQLGPESINNSSTPPQLIAPELSPSSYNAQDRIQSQSFAAPSTSTFSVPSQQSMPVLSAEFSATEPQSYLGRFEQFPIAPIPLRPNPSVPIYQPVIQYHFPIIQPFQYPEVLEQMIINFHKHNKITPDGIPYHPPSEEERYLRSVPGVWMPNIFTEKRSRKHISAKRKSTPEPESPFATVSPKDKFLLDDDFELVSSDETPLKVETVESLDEQFSKLFYNDDTVPADVPEASMSSLAWNYGQEACDLMIEEVGKHPSFYKLGLHAIERPEELTGEPREAWESVMNTMKTDYPEVQEESVWKAWRWIRRYYNTIKCPQKYAGKIEFLDQMRIEKQENAAHQKEAWKTSAIVIPKVSTAELRKTIPGLVDKSKPKDEKRPGLRSKNEEGLAQCGIRKNLTFDSTYTPKAYQPKKAAGIQGRGRMSVIDSFAVKYGEQACHLLFEHIGQYPAIYTPSCNIPDPKSLNDSARKCWFSVMDKMNEKYPKMSSQDAWKAWRTLRRNYNNSSCPKNWVGKLPFLNDLLATKESNYVRNPRRRGEDPDYEDEEDEEEEDEEEDDRWSEKDEADKFQDILSNLNPSTAYDEGTLLDNSLDGSADEYADDYDDSANEQSFGATPMQLLLKKVEQANEREQEEQDDEPILVSPSTSSFSTIIKSSSTPYTVRTAPISLPSSSSRPTQAAIKRKVPPGFVIMTKKSKPSVEAPKSSSHDAFKKLIREKWNEMSELDNPKAHLSLFKKEIMTVVNKAFGDAGM</sequence>
<comment type="caution">
    <text evidence="2">The sequence shown here is derived from an EMBL/GenBank/DDBJ whole genome shotgun (WGS) entry which is preliminary data.</text>
</comment>
<reference evidence="2" key="1">
    <citation type="submission" date="2023-06" db="EMBL/GenBank/DDBJ databases">
        <title>Genomic analysis of the entomopathogenic nematode Steinernema hermaphroditum.</title>
        <authorList>
            <person name="Schwarz E.M."/>
            <person name="Heppert J.K."/>
            <person name="Baniya A."/>
            <person name="Schwartz H.T."/>
            <person name="Tan C.-H."/>
            <person name="Antoshechkin I."/>
            <person name="Sternberg P.W."/>
            <person name="Goodrich-Blair H."/>
            <person name="Dillman A.R."/>
        </authorList>
    </citation>
    <scope>NUCLEOTIDE SEQUENCE</scope>
    <source>
        <strain evidence="2">PS9179</strain>
        <tissue evidence="2">Whole animal</tissue>
    </source>
</reference>
<accession>A0AA39GNS8</accession>
<feature type="compositionally biased region" description="Acidic residues" evidence="1">
    <location>
        <begin position="805"/>
        <end position="823"/>
    </location>
</feature>
<feature type="compositionally biased region" description="Polar residues" evidence="1">
    <location>
        <begin position="143"/>
        <end position="154"/>
    </location>
</feature>
<protein>
    <submittedName>
        <fullName evidence="2">Uncharacterized protein</fullName>
    </submittedName>
</protein>
<dbReference type="EMBL" id="JAUCMV010000006">
    <property type="protein sequence ID" value="KAK0390374.1"/>
    <property type="molecule type" value="Genomic_DNA"/>
</dbReference>
<organism evidence="2 3">
    <name type="scientific">Steinernema hermaphroditum</name>
    <dbReference type="NCBI Taxonomy" id="289476"/>
    <lineage>
        <taxon>Eukaryota</taxon>
        <taxon>Metazoa</taxon>
        <taxon>Ecdysozoa</taxon>
        <taxon>Nematoda</taxon>
        <taxon>Chromadorea</taxon>
        <taxon>Rhabditida</taxon>
        <taxon>Tylenchina</taxon>
        <taxon>Panagrolaimomorpha</taxon>
        <taxon>Strongyloidoidea</taxon>
        <taxon>Steinernematidae</taxon>
        <taxon>Steinernema</taxon>
    </lineage>
</organism>
<feature type="region of interest" description="Disordered" evidence="1">
    <location>
        <begin position="426"/>
        <end position="446"/>
    </location>
</feature>